<dbReference type="SUPFAM" id="SSF51735">
    <property type="entry name" value="NAD(P)-binding Rossmann-fold domains"/>
    <property type="match status" value="1"/>
</dbReference>
<evidence type="ECO:0000256" key="1">
    <source>
        <dbReference type="ARBA" id="ARBA00022450"/>
    </source>
</evidence>
<organism evidence="5 6">
    <name type="scientific">Naegleria lovaniensis</name>
    <name type="common">Amoeba</name>
    <dbReference type="NCBI Taxonomy" id="51637"/>
    <lineage>
        <taxon>Eukaryota</taxon>
        <taxon>Discoba</taxon>
        <taxon>Heterolobosea</taxon>
        <taxon>Tetramitia</taxon>
        <taxon>Eutetramitia</taxon>
        <taxon>Vahlkampfiidae</taxon>
        <taxon>Naegleria</taxon>
    </lineage>
</organism>
<evidence type="ECO:0000256" key="2">
    <source>
        <dbReference type="ARBA" id="ARBA00022553"/>
    </source>
</evidence>
<dbReference type="CDD" id="cd05235">
    <property type="entry name" value="SDR_e1"/>
    <property type="match status" value="1"/>
</dbReference>
<dbReference type="GO" id="GO:0005783">
    <property type="term" value="C:endoplasmic reticulum"/>
    <property type="evidence" value="ECO:0007669"/>
    <property type="project" value="TreeGrafter"/>
</dbReference>
<evidence type="ECO:0000259" key="3">
    <source>
        <dbReference type="Pfam" id="PF00501"/>
    </source>
</evidence>
<dbReference type="InterPro" id="IPR013120">
    <property type="entry name" value="FAR_NAD-bd"/>
</dbReference>
<dbReference type="InterPro" id="IPR010080">
    <property type="entry name" value="Thioester_reductase-like_dom"/>
</dbReference>
<protein>
    <recommendedName>
        <fullName evidence="7">Carrier domain-containing protein</fullName>
    </recommendedName>
</protein>
<feature type="domain" description="AMP-dependent synthetase/ligase" evidence="3">
    <location>
        <begin position="522"/>
        <end position="789"/>
    </location>
</feature>
<evidence type="ECO:0000313" key="6">
    <source>
        <dbReference type="Proteomes" id="UP000816034"/>
    </source>
</evidence>
<dbReference type="Gene3D" id="3.40.50.720">
    <property type="entry name" value="NAD(P)-binding Rossmann-like Domain"/>
    <property type="match status" value="1"/>
</dbReference>
<evidence type="ECO:0000259" key="4">
    <source>
        <dbReference type="Pfam" id="PF07993"/>
    </source>
</evidence>
<feature type="domain" description="Thioester reductase (TE)" evidence="4">
    <location>
        <begin position="1107"/>
        <end position="1366"/>
    </location>
</feature>
<sequence>MFNFRHYAIAIQDYVDEQKDQSSSSDNDSNILSLKLGDLVLILKEFETGLGWSLVQKVDIRKVKQSGCRLYDHQMNNSTSSNSSQHVGFVPSAFLSTILFDPEIFDPTRPLDLGIALGEDGAQYQKQIGVYFYKYEPYYRDVYQETCYYSKQKIPTNTPKMHCLEVGQSVDEFNVSMEEWSKKSLDQWKEIANQMANRFSYPIHDTFIVKRTKHPAHLHWLVKGAYVAETINNSLMAFPDRPGLGYRRKLNHGVFEPHHRWFTYSQLHERVLRFGNGLRMRFNNEKLVLQPRQSQDEMGRGFVGLCSINRPDWFVADWAVLTQAMVSVPLPKAKVECISDDIFNMESVNDMKSVSHEIIQIMNNSEIPVVVCSRELTVKFLKLCKNGLLPSVKAIVQMDSLLIQDFEVEEFSKQYFSDHGSFDQFLQDKRRIYQQGLKTITGYIKDQSEGVFPYYYLLKNRYPQEDAINLNVTIGDLCDWNLSDDDFVFLNYIDKKDFELDWKAKLLAKELDIELTDMSSIEESTFATFPTFSDELKQSIRTNKSVNDICTIVYTSGSTSTEPKGAIITDSHYNSQLQHELYQNHPLVCISFSPLSHITDRTNTTICLMNGGRVGIFCGEMDRIFEDFASIQPVTLSTTPRFYNMILAEYQNRKKKNAESAEPVPEHILFREFRHILGGRLTSMVTGGASTSPEVIKFLRECFKIPVFNGYASTECGSISWVDRGEFEQTYLTDKIIQDNAQLPKHKLILEDVEIKLVDVPELNYYITDEPYARGEICVRSKTCIPGYYRDPQKTKELIDEEGYYRTGDCGEIDKKQCKVRVIDRRKNIFKLSQGEFVAPENLENLFISRTNYIDQMFIYGNSLKSFLVAVVVPKNVHILKEKVNHVLTQQNLPVQDVLDYSRGSIAYKVIMEEIVVAAKEGKLESYEIPKAFIIDPEKFTPENGKLTSSFKACRPALNKAYKQPLEDLYHQVEKETDISSIDSVQNKDELRTTLNTIFQNGGVVDSLSSVRLSNILMEKFGIYITADKILQGKNYSDPVEKIMQLIEDRANNDDLSLTNQPRFKTQPEIESEVRSFLETIPSLQEPQIFSSMNTQILHSTPNNILITGATGFIGVGLLCEQLIHNLNCTVYCIARGANPEDAKRRVLDNIVQYCHGLSTEYIQLIQDSFENRCKILLGDIALPRLGLNEETWNELSTQLDSIIHCGANVNFIMNYDQLRSVNVGSVVECLKLCTAGNKLKSLHFISSISVVPIRLLGEYSNPQQAMIAEEFVPLSVENFSALSSGYPQTKYIAEHVLRLAIEEKNIAPIVIYRPGLVVGHSLNGFSNVREWISRLICGIIQLGYAPQSSTEPMEMVPVDFVSKSIISIANTSELNPYLYSLEKTQRMNVFNLINTNQGNPNASISLDDIVRNMKRMGFCHIKDVPYLSFVEILKEEMNHAERYPTMTNENSIFGIINLFPNTVQHLHTSSPLDGHLSCANVVRALQLIANATRMKQQSDETIICPCMNDDQLIELYIKYFMRCGDIDPPHNV</sequence>
<dbReference type="Proteomes" id="UP000816034">
    <property type="component" value="Unassembled WGS sequence"/>
</dbReference>
<dbReference type="PANTHER" id="PTHR43272">
    <property type="entry name" value="LONG-CHAIN-FATTY-ACID--COA LIGASE"/>
    <property type="match status" value="1"/>
</dbReference>
<dbReference type="SUPFAM" id="SSF56801">
    <property type="entry name" value="Acetyl-CoA synthetase-like"/>
    <property type="match status" value="1"/>
</dbReference>
<dbReference type="PANTHER" id="PTHR43272:SF91">
    <property type="entry name" value="CARRIER DOMAIN-CONTAINING PROTEIN"/>
    <property type="match status" value="1"/>
</dbReference>
<dbReference type="EMBL" id="PYSW02000003">
    <property type="protein sequence ID" value="KAG2393132.1"/>
    <property type="molecule type" value="Genomic_DNA"/>
</dbReference>
<dbReference type="InterPro" id="IPR042099">
    <property type="entry name" value="ANL_N_sf"/>
</dbReference>
<dbReference type="InterPro" id="IPR036291">
    <property type="entry name" value="NAD(P)-bd_dom_sf"/>
</dbReference>
<dbReference type="GO" id="GO:0016020">
    <property type="term" value="C:membrane"/>
    <property type="evidence" value="ECO:0007669"/>
    <property type="project" value="TreeGrafter"/>
</dbReference>
<evidence type="ECO:0000313" key="5">
    <source>
        <dbReference type="EMBL" id="KAG2393132.1"/>
    </source>
</evidence>
<dbReference type="Pfam" id="PF00501">
    <property type="entry name" value="AMP-binding"/>
    <property type="match status" value="1"/>
</dbReference>
<dbReference type="RefSeq" id="XP_044555026.1">
    <property type="nucleotide sequence ID" value="XM_044699926.1"/>
</dbReference>
<comment type="caution">
    <text evidence="5">The sequence shown here is derived from an EMBL/GenBank/DDBJ whole genome shotgun (WGS) entry which is preliminary data.</text>
</comment>
<accession>A0AA88H5G1</accession>
<keyword evidence="1" id="KW-0596">Phosphopantetheine</keyword>
<dbReference type="GeneID" id="68102163"/>
<dbReference type="Gene3D" id="3.40.50.12780">
    <property type="entry name" value="N-terminal domain of ligase-like"/>
    <property type="match status" value="2"/>
</dbReference>
<evidence type="ECO:0008006" key="7">
    <source>
        <dbReference type="Google" id="ProtNLM"/>
    </source>
</evidence>
<dbReference type="InterPro" id="IPR000873">
    <property type="entry name" value="AMP-dep_synth/lig_dom"/>
</dbReference>
<reference evidence="5 6" key="1">
    <citation type="journal article" date="2018" name="BMC Genomics">
        <title>The genome of Naegleria lovaniensis, the basis for a comparative approach to unravel pathogenicity factors of the human pathogenic amoeba N. fowleri.</title>
        <authorList>
            <person name="Liechti N."/>
            <person name="Schurch N."/>
            <person name="Bruggmann R."/>
            <person name="Wittwer M."/>
        </authorList>
    </citation>
    <scope>NUCLEOTIDE SEQUENCE [LARGE SCALE GENOMIC DNA]</scope>
    <source>
        <strain evidence="5 6">ATCC 30569</strain>
    </source>
</reference>
<name>A0AA88H5G1_NAELO</name>
<gene>
    <name evidence="5" type="ORF">C9374_009709</name>
</gene>
<proteinExistence type="predicted"/>
<keyword evidence="6" id="KW-1185">Reference proteome</keyword>
<dbReference type="NCBIfam" id="TIGR01746">
    <property type="entry name" value="Thioester-redct"/>
    <property type="match status" value="1"/>
</dbReference>
<keyword evidence="2" id="KW-0597">Phosphoprotein</keyword>
<dbReference type="Pfam" id="PF07993">
    <property type="entry name" value="NAD_binding_4"/>
    <property type="match status" value="1"/>
</dbReference>
<dbReference type="GO" id="GO:0004467">
    <property type="term" value="F:long-chain fatty acid-CoA ligase activity"/>
    <property type="evidence" value="ECO:0007669"/>
    <property type="project" value="TreeGrafter"/>
</dbReference>